<evidence type="ECO:0000313" key="17">
    <source>
        <dbReference type="EMBL" id="KRN95336.1"/>
    </source>
</evidence>
<dbReference type="GO" id="GO:0005524">
    <property type="term" value="F:ATP binding"/>
    <property type="evidence" value="ECO:0007669"/>
    <property type="project" value="UniProtKB-KW"/>
</dbReference>
<keyword evidence="12" id="KW-0784">Thiamine biosynthesis</keyword>
<evidence type="ECO:0000256" key="13">
    <source>
        <dbReference type="ARBA" id="ARBA00037917"/>
    </source>
</evidence>
<sequence>MLFMANEFPQVVTIAGSDSDGSAGLQADLSTFFTRHVHGMSIVTACVAGNSYGIQAATAMPTDFIDQQFTSLADDFDIRASKTGMLADASLINNVVANYQRVNFGPLVVDPVIVTKHGALLLEAEAFETLRERLLPLATVITPNFYEAEKLTDRTLKTDADVISAAHQLQKMGAKNVIVKGKHADTTQSVVRDFVLLENGDHFWLSAPYIQTDHVNGTGDSLSACITAELGKGASVKDAITLAKAYVNAAIANEIAVGHKLGPINHWAFQD</sequence>
<dbReference type="PANTHER" id="PTHR20858">
    <property type="entry name" value="PHOSPHOMETHYLPYRIMIDINE KINASE"/>
    <property type="match status" value="1"/>
</dbReference>
<dbReference type="PATRIC" id="fig|348151.3.peg.329"/>
<organism evidence="17 18">
    <name type="scientific">Furfurilactobacillus siliginis</name>
    <dbReference type="NCBI Taxonomy" id="348151"/>
    <lineage>
        <taxon>Bacteria</taxon>
        <taxon>Bacillati</taxon>
        <taxon>Bacillota</taxon>
        <taxon>Bacilli</taxon>
        <taxon>Lactobacillales</taxon>
        <taxon>Lactobacillaceae</taxon>
        <taxon>Furfurilactobacillus</taxon>
    </lineage>
</organism>
<evidence type="ECO:0000256" key="14">
    <source>
        <dbReference type="ARBA" id="ARBA00042102"/>
    </source>
</evidence>
<evidence type="ECO:0000259" key="16">
    <source>
        <dbReference type="Pfam" id="PF08543"/>
    </source>
</evidence>
<dbReference type="InterPro" id="IPR004399">
    <property type="entry name" value="HMP/HMP-P_kinase_dom"/>
</dbReference>
<dbReference type="GO" id="GO:0005829">
    <property type="term" value="C:cytosol"/>
    <property type="evidence" value="ECO:0007669"/>
    <property type="project" value="TreeGrafter"/>
</dbReference>
<dbReference type="GO" id="GO:0008972">
    <property type="term" value="F:phosphomethylpyrimidine kinase activity"/>
    <property type="evidence" value="ECO:0007669"/>
    <property type="project" value="UniProtKB-EC"/>
</dbReference>
<reference evidence="17 18" key="1">
    <citation type="journal article" date="2015" name="Genome Announc.">
        <title>Expanding the biotechnology potential of lactobacilli through comparative genomics of 213 strains and associated genera.</title>
        <authorList>
            <person name="Sun Z."/>
            <person name="Harris H.M."/>
            <person name="McCann A."/>
            <person name="Guo C."/>
            <person name="Argimon S."/>
            <person name="Zhang W."/>
            <person name="Yang X."/>
            <person name="Jeffery I.B."/>
            <person name="Cooney J.C."/>
            <person name="Kagawa T.F."/>
            <person name="Liu W."/>
            <person name="Song Y."/>
            <person name="Salvetti E."/>
            <person name="Wrobel A."/>
            <person name="Rasinkangas P."/>
            <person name="Parkhill J."/>
            <person name="Rea M.C."/>
            <person name="O'Sullivan O."/>
            <person name="Ritari J."/>
            <person name="Douillard F.P."/>
            <person name="Paul Ross R."/>
            <person name="Yang R."/>
            <person name="Briner A.E."/>
            <person name="Felis G.E."/>
            <person name="de Vos W.M."/>
            <person name="Barrangou R."/>
            <person name="Klaenhammer T.R."/>
            <person name="Caufield P.W."/>
            <person name="Cui Y."/>
            <person name="Zhang H."/>
            <person name="O'Toole P.W."/>
        </authorList>
    </citation>
    <scope>NUCLEOTIDE SEQUENCE [LARGE SCALE GENOMIC DNA]</scope>
    <source>
        <strain evidence="17 18">DSM 22696</strain>
    </source>
</reference>
<evidence type="ECO:0000256" key="8">
    <source>
        <dbReference type="ARBA" id="ARBA00022679"/>
    </source>
</evidence>
<evidence type="ECO:0000256" key="10">
    <source>
        <dbReference type="ARBA" id="ARBA00022777"/>
    </source>
</evidence>
<dbReference type="STRING" id="348151.IV55_GL000323"/>
<evidence type="ECO:0000256" key="1">
    <source>
        <dbReference type="ARBA" id="ARBA00000151"/>
    </source>
</evidence>
<keyword evidence="10 17" id="KW-0418">Kinase</keyword>
<keyword evidence="9" id="KW-0547">Nucleotide-binding</keyword>
<evidence type="ECO:0000256" key="5">
    <source>
        <dbReference type="ARBA" id="ARBA00012135"/>
    </source>
</evidence>
<evidence type="ECO:0000256" key="6">
    <source>
        <dbReference type="ARBA" id="ARBA00012963"/>
    </source>
</evidence>
<evidence type="ECO:0000256" key="7">
    <source>
        <dbReference type="ARBA" id="ARBA00019161"/>
    </source>
</evidence>
<dbReference type="EMBL" id="JQCB01000010">
    <property type="protein sequence ID" value="KRN95336.1"/>
    <property type="molecule type" value="Genomic_DNA"/>
</dbReference>
<dbReference type="FunFam" id="3.40.1190.20:FF:000003">
    <property type="entry name" value="Phosphomethylpyrimidine kinase ThiD"/>
    <property type="match status" value="1"/>
</dbReference>
<dbReference type="NCBIfam" id="TIGR00097">
    <property type="entry name" value="HMP-P_kinase"/>
    <property type="match status" value="1"/>
</dbReference>
<protein>
    <recommendedName>
        <fullName evidence="7">Hydroxymethylpyrimidine/phosphomethylpyrimidine kinase</fullName>
        <ecNumber evidence="5">2.7.1.49</ecNumber>
        <ecNumber evidence="6">2.7.4.7</ecNumber>
    </recommendedName>
    <alternativeName>
        <fullName evidence="14">Hydroxymethylpyrimidine kinase</fullName>
    </alternativeName>
    <alternativeName>
        <fullName evidence="15">Hydroxymethylpyrimidine phosphate kinase</fullName>
    </alternativeName>
</protein>
<evidence type="ECO:0000256" key="4">
    <source>
        <dbReference type="ARBA" id="ARBA00009879"/>
    </source>
</evidence>
<dbReference type="Pfam" id="PF08543">
    <property type="entry name" value="Phos_pyr_kin"/>
    <property type="match status" value="1"/>
</dbReference>
<dbReference type="EC" id="2.7.1.49" evidence="5"/>
<dbReference type="SUPFAM" id="SSF53613">
    <property type="entry name" value="Ribokinase-like"/>
    <property type="match status" value="1"/>
</dbReference>
<dbReference type="InterPro" id="IPR029056">
    <property type="entry name" value="Ribokinase-like"/>
</dbReference>
<dbReference type="PANTHER" id="PTHR20858:SF17">
    <property type="entry name" value="HYDROXYMETHYLPYRIMIDINE_PHOSPHOMETHYLPYRIMIDINE KINASE THI20-RELATED"/>
    <property type="match status" value="1"/>
</dbReference>
<evidence type="ECO:0000256" key="9">
    <source>
        <dbReference type="ARBA" id="ARBA00022741"/>
    </source>
</evidence>
<accession>A0A0R2L0M1</accession>
<dbReference type="CDD" id="cd01169">
    <property type="entry name" value="HMPP_kinase"/>
    <property type="match status" value="1"/>
</dbReference>
<dbReference type="InterPro" id="IPR013749">
    <property type="entry name" value="PM/HMP-P_kinase-1"/>
</dbReference>
<evidence type="ECO:0000256" key="15">
    <source>
        <dbReference type="ARBA" id="ARBA00043176"/>
    </source>
</evidence>
<comment type="pathway">
    <text evidence="13">Cofactor biosynthesis; thiamine diphosphate biosynthesis; 4-amino-2-methyl-5-diphosphomethylpyrimidine from 5-amino-1-(5-phospho-D-ribosyl)imidazole: step 2/3.</text>
</comment>
<dbReference type="AlphaFoldDB" id="A0A0R2L0M1"/>
<comment type="caution">
    <text evidence="17">The sequence shown here is derived from an EMBL/GenBank/DDBJ whole genome shotgun (WGS) entry which is preliminary data.</text>
</comment>
<comment type="catalytic activity">
    <reaction evidence="1">
        <text>4-amino-5-hydroxymethyl-2-methylpyrimidine + ATP = 4-amino-2-methyl-5-(phosphooxymethyl)pyrimidine + ADP + H(+)</text>
        <dbReference type="Rhea" id="RHEA:23096"/>
        <dbReference type="ChEBI" id="CHEBI:15378"/>
        <dbReference type="ChEBI" id="CHEBI:16892"/>
        <dbReference type="ChEBI" id="CHEBI:30616"/>
        <dbReference type="ChEBI" id="CHEBI:58354"/>
        <dbReference type="ChEBI" id="CHEBI:456216"/>
        <dbReference type="EC" id="2.7.1.49"/>
    </reaction>
</comment>
<evidence type="ECO:0000313" key="18">
    <source>
        <dbReference type="Proteomes" id="UP000051139"/>
    </source>
</evidence>
<dbReference type="GO" id="GO:0008902">
    <property type="term" value="F:hydroxymethylpyrimidine kinase activity"/>
    <property type="evidence" value="ECO:0007669"/>
    <property type="project" value="UniProtKB-EC"/>
</dbReference>
<keyword evidence="18" id="KW-1185">Reference proteome</keyword>
<evidence type="ECO:0000256" key="2">
    <source>
        <dbReference type="ARBA" id="ARBA00000565"/>
    </source>
</evidence>
<evidence type="ECO:0000256" key="11">
    <source>
        <dbReference type="ARBA" id="ARBA00022840"/>
    </source>
</evidence>
<evidence type="ECO:0000256" key="12">
    <source>
        <dbReference type="ARBA" id="ARBA00022977"/>
    </source>
</evidence>
<comment type="catalytic activity">
    <reaction evidence="2">
        <text>4-amino-2-methyl-5-(phosphooxymethyl)pyrimidine + ATP = 4-amino-2-methyl-5-(diphosphooxymethyl)pyrimidine + ADP</text>
        <dbReference type="Rhea" id="RHEA:19893"/>
        <dbReference type="ChEBI" id="CHEBI:30616"/>
        <dbReference type="ChEBI" id="CHEBI:57841"/>
        <dbReference type="ChEBI" id="CHEBI:58354"/>
        <dbReference type="ChEBI" id="CHEBI:456216"/>
        <dbReference type="EC" id="2.7.4.7"/>
    </reaction>
</comment>
<keyword evidence="11" id="KW-0067">ATP-binding</keyword>
<gene>
    <name evidence="17" type="ORF">IV55_GL000323</name>
</gene>
<evidence type="ECO:0000256" key="3">
    <source>
        <dbReference type="ARBA" id="ARBA00004769"/>
    </source>
</evidence>
<comment type="pathway">
    <text evidence="3">Cofactor biosynthesis; thiamine diphosphate biosynthesis; 4-amino-2-methyl-5-diphosphomethylpyrimidine from 5-amino-1-(5-phospho-D-ribosyl)imidazole: step 3/3.</text>
</comment>
<dbReference type="EC" id="2.7.4.7" evidence="6"/>
<dbReference type="Proteomes" id="UP000051139">
    <property type="component" value="Unassembled WGS sequence"/>
</dbReference>
<name>A0A0R2L0M1_9LACO</name>
<feature type="domain" description="Pyridoxamine kinase/Phosphomethylpyrimidine kinase" evidence="16">
    <location>
        <begin position="18"/>
        <end position="265"/>
    </location>
</feature>
<comment type="similarity">
    <text evidence="4">Belongs to the ThiD family.</text>
</comment>
<keyword evidence="8" id="KW-0808">Transferase</keyword>
<proteinExistence type="inferred from homology"/>
<dbReference type="GO" id="GO:0009228">
    <property type="term" value="P:thiamine biosynthetic process"/>
    <property type="evidence" value="ECO:0007669"/>
    <property type="project" value="UniProtKB-KW"/>
</dbReference>
<dbReference type="Gene3D" id="3.40.1190.20">
    <property type="match status" value="1"/>
</dbReference>